<dbReference type="RefSeq" id="XP_009063786.1">
    <property type="nucleotide sequence ID" value="XM_009065538.1"/>
</dbReference>
<dbReference type="Pfam" id="PF13837">
    <property type="entry name" value="Myb_DNA-bind_4"/>
    <property type="match status" value="1"/>
</dbReference>
<reference evidence="3" key="1">
    <citation type="journal article" date="2013" name="Nature">
        <title>Insights into bilaterian evolution from three spiralian genomes.</title>
        <authorList>
            <person name="Simakov O."/>
            <person name="Marletaz F."/>
            <person name="Cho S.J."/>
            <person name="Edsinger-Gonzales E."/>
            <person name="Havlak P."/>
            <person name="Hellsten U."/>
            <person name="Kuo D.H."/>
            <person name="Larsson T."/>
            <person name="Lv J."/>
            <person name="Arendt D."/>
            <person name="Savage R."/>
            <person name="Osoegawa K."/>
            <person name="de Jong P."/>
            <person name="Grimwood J."/>
            <person name="Chapman J.A."/>
            <person name="Shapiro H."/>
            <person name="Aerts A."/>
            <person name="Otillar R.P."/>
            <person name="Terry A.Y."/>
            <person name="Boore J.L."/>
            <person name="Grigoriev I.V."/>
            <person name="Lindberg D.R."/>
            <person name="Seaver E.C."/>
            <person name="Weisblat D.A."/>
            <person name="Putnam N.H."/>
            <person name="Rokhsar D.S."/>
        </authorList>
    </citation>
    <scope>NUCLEOTIDE SEQUENCE [LARGE SCALE GENOMIC DNA]</scope>
</reference>
<feature type="region of interest" description="Disordered" evidence="1">
    <location>
        <begin position="197"/>
        <end position="222"/>
    </location>
</feature>
<dbReference type="HOGENOM" id="CLU_085093_0_0_1"/>
<feature type="region of interest" description="Disordered" evidence="1">
    <location>
        <begin position="137"/>
        <end position="166"/>
    </location>
</feature>
<dbReference type="OrthoDB" id="6075900at2759"/>
<sequence>MEQENENERAKENRGLIGGALETKCLIRIWGAVGIQRQLDAVTRKKKVWDTVSSKMEEQGYQKSGDAWQIRMKKFTYKKVKDHNNKSGNDNKTSQFYDVMDEVLGTRPAITPPVIVDTSVNSDYQNLSEDDNNVDIDNGDEDSFVHPAASSTPKKIEHSRGKKRSRANKFQVMADYMMEKMLDFQRQQEEKMMTLEEKRTNLEDEAEHRREEREAKQRKEEREHEYRIMELLMGHWQQILF</sequence>
<dbReference type="GeneID" id="20236528"/>
<evidence type="ECO:0000256" key="1">
    <source>
        <dbReference type="SAM" id="MobiDB-lite"/>
    </source>
</evidence>
<dbReference type="OMA" id="AWCERED"/>
<gene>
    <name evidence="3" type="ORF">LOTGIDRAFT_155028</name>
</gene>
<dbReference type="Proteomes" id="UP000030746">
    <property type="component" value="Unassembled WGS sequence"/>
</dbReference>
<keyword evidence="4" id="KW-1185">Reference proteome</keyword>
<organism evidence="3 4">
    <name type="scientific">Lottia gigantea</name>
    <name type="common">Giant owl limpet</name>
    <dbReference type="NCBI Taxonomy" id="225164"/>
    <lineage>
        <taxon>Eukaryota</taxon>
        <taxon>Metazoa</taxon>
        <taxon>Spiralia</taxon>
        <taxon>Lophotrochozoa</taxon>
        <taxon>Mollusca</taxon>
        <taxon>Gastropoda</taxon>
        <taxon>Patellogastropoda</taxon>
        <taxon>Lottioidea</taxon>
        <taxon>Lottiidae</taxon>
        <taxon>Lottia</taxon>
    </lineage>
</organism>
<evidence type="ECO:0000313" key="3">
    <source>
        <dbReference type="EMBL" id="ESO85542.1"/>
    </source>
</evidence>
<feature type="domain" description="Myb/SANT-like DNA-binding" evidence="2">
    <location>
        <begin position="22"/>
        <end position="103"/>
    </location>
</feature>
<dbReference type="Gene3D" id="1.10.10.60">
    <property type="entry name" value="Homeodomain-like"/>
    <property type="match status" value="1"/>
</dbReference>
<dbReference type="CTD" id="20236528"/>
<dbReference type="AlphaFoldDB" id="V3ZMK7"/>
<dbReference type="PANTHER" id="PTHR47595">
    <property type="entry name" value="HEAT SHOCK 70 KDA PROTEIN 14"/>
    <property type="match status" value="1"/>
</dbReference>
<evidence type="ECO:0000259" key="2">
    <source>
        <dbReference type="Pfam" id="PF13837"/>
    </source>
</evidence>
<evidence type="ECO:0000313" key="4">
    <source>
        <dbReference type="Proteomes" id="UP000030746"/>
    </source>
</evidence>
<accession>V3ZMK7</accession>
<protein>
    <recommendedName>
        <fullName evidence="2">Myb/SANT-like DNA-binding domain-containing protein</fullName>
    </recommendedName>
</protein>
<dbReference type="InterPro" id="IPR044822">
    <property type="entry name" value="Myb_DNA-bind_4"/>
</dbReference>
<dbReference type="PANTHER" id="PTHR47595:SF1">
    <property type="entry name" value="MYB_SANT-LIKE DNA-BINDING DOMAIN-CONTAINING PROTEIN"/>
    <property type="match status" value="1"/>
</dbReference>
<proteinExistence type="predicted"/>
<dbReference type="EMBL" id="KB203274">
    <property type="protein sequence ID" value="ESO85542.1"/>
    <property type="molecule type" value="Genomic_DNA"/>
</dbReference>
<name>V3ZMK7_LOTGI</name>
<dbReference type="KEGG" id="lgi:LOTGIDRAFT_155028"/>